<proteinExistence type="predicted"/>
<organism evidence="2 3">
    <name type="scientific">Acidithiobacillus ferrivorans SS3</name>
    <dbReference type="NCBI Taxonomy" id="743299"/>
    <lineage>
        <taxon>Bacteria</taxon>
        <taxon>Pseudomonadati</taxon>
        <taxon>Pseudomonadota</taxon>
        <taxon>Acidithiobacillia</taxon>
        <taxon>Acidithiobacillales</taxon>
        <taxon>Acidithiobacillaceae</taxon>
        <taxon>Acidithiobacillus</taxon>
    </lineage>
</organism>
<feature type="compositionally biased region" description="Polar residues" evidence="1">
    <location>
        <begin position="47"/>
        <end position="56"/>
    </location>
</feature>
<feature type="compositionally biased region" description="Low complexity" evidence="1">
    <location>
        <begin position="33"/>
        <end position="46"/>
    </location>
</feature>
<name>G0JTZ4_9PROT</name>
<evidence type="ECO:0000313" key="3">
    <source>
        <dbReference type="Proteomes" id="UP000009220"/>
    </source>
</evidence>
<protein>
    <submittedName>
        <fullName evidence="2">Uncharacterized protein</fullName>
    </submittedName>
</protein>
<accession>G0JTZ4</accession>
<dbReference type="EMBL" id="CP002985">
    <property type="protein sequence ID" value="AEM46746.1"/>
    <property type="molecule type" value="Genomic_DNA"/>
</dbReference>
<reference evidence="2 3" key="1">
    <citation type="journal article" date="2011" name="J. Bacteriol.">
        <title>Draft genome of the psychrotolerant acidophile Acidithiobacillus ferrivorans SS3.</title>
        <authorList>
            <person name="Liljeqvist M."/>
            <person name="Valdes J."/>
            <person name="Holmes D.S."/>
            <person name="Dopson M."/>
        </authorList>
    </citation>
    <scope>NUCLEOTIDE SEQUENCE [LARGE SCALE GENOMIC DNA]</scope>
    <source>
        <strain evidence="2 3">SS3</strain>
    </source>
</reference>
<dbReference type="KEGG" id="afi:Acife_0540"/>
<dbReference type="STRING" id="743299.Acife_0540"/>
<sequence length="90" mass="10321">MLNAPHLRFTVVECLIERYRSNKEIAMNEKTPEQTQENQETTVELTPEQQGWQEISAQEIDETGIDPWHPSMGEDDPTAVGQDDHSNRAQ</sequence>
<gene>
    <name evidence="2" type="ORF">Acife_0540</name>
</gene>
<dbReference type="AlphaFoldDB" id="G0JTZ4"/>
<evidence type="ECO:0000313" key="2">
    <source>
        <dbReference type="EMBL" id="AEM46746.1"/>
    </source>
</evidence>
<dbReference type="Proteomes" id="UP000009220">
    <property type="component" value="Chromosome"/>
</dbReference>
<evidence type="ECO:0000256" key="1">
    <source>
        <dbReference type="SAM" id="MobiDB-lite"/>
    </source>
</evidence>
<dbReference type="HOGENOM" id="CLU_2434158_0_0_6"/>
<feature type="region of interest" description="Disordered" evidence="1">
    <location>
        <begin position="26"/>
        <end position="90"/>
    </location>
</feature>